<evidence type="ECO:0000256" key="4">
    <source>
        <dbReference type="ARBA" id="ARBA00022741"/>
    </source>
</evidence>
<dbReference type="GO" id="GO:0043531">
    <property type="term" value="F:ADP binding"/>
    <property type="evidence" value="ECO:0007669"/>
    <property type="project" value="InterPro"/>
</dbReference>
<dbReference type="InterPro" id="IPR036388">
    <property type="entry name" value="WH-like_DNA-bd_sf"/>
</dbReference>
<dbReference type="SUPFAM" id="SSF52540">
    <property type="entry name" value="P-loop containing nucleoside triphosphate hydrolases"/>
    <property type="match status" value="1"/>
</dbReference>
<evidence type="ECO:0000256" key="1">
    <source>
        <dbReference type="ARBA" id="ARBA00008894"/>
    </source>
</evidence>
<dbReference type="CDD" id="cd14798">
    <property type="entry name" value="RX-CC_like"/>
    <property type="match status" value="1"/>
</dbReference>
<proteinExistence type="inferred from homology"/>
<feature type="domain" description="NB-ARC" evidence="7">
    <location>
        <begin position="193"/>
        <end position="332"/>
    </location>
</feature>
<dbReference type="STRING" id="4555.A0A368QJK4"/>
<evidence type="ECO:0000256" key="3">
    <source>
        <dbReference type="ARBA" id="ARBA00022737"/>
    </source>
</evidence>
<feature type="domain" description="Disease resistance N-terminal" evidence="8">
    <location>
        <begin position="12"/>
        <end position="97"/>
    </location>
</feature>
<dbReference type="Gene3D" id="1.10.8.430">
    <property type="entry name" value="Helical domain of apoptotic protease-activating factors"/>
    <property type="match status" value="1"/>
</dbReference>
<organism evidence="11">
    <name type="scientific">Setaria italica</name>
    <name type="common">Foxtail millet</name>
    <name type="synonym">Panicum italicum</name>
    <dbReference type="NCBI Taxonomy" id="4555"/>
    <lineage>
        <taxon>Eukaryota</taxon>
        <taxon>Viridiplantae</taxon>
        <taxon>Streptophyta</taxon>
        <taxon>Embryophyta</taxon>
        <taxon>Tracheophyta</taxon>
        <taxon>Spermatophyta</taxon>
        <taxon>Magnoliopsida</taxon>
        <taxon>Liliopsida</taxon>
        <taxon>Poales</taxon>
        <taxon>Poaceae</taxon>
        <taxon>PACMAD clade</taxon>
        <taxon>Panicoideae</taxon>
        <taxon>Panicodae</taxon>
        <taxon>Paniceae</taxon>
        <taxon>Cenchrinae</taxon>
        <taxon>Setaria</taxon>
    </lineage>
</organism>
<evidence type="ECO:0000256" key="6">
    <source>
        <dbReference type="ARBA" id="ARBA00023054"/>
    </source>
</evidence>
<keyword evidence="4" id="KW-0547">Nucleotide-binding</keyword>
<evidence type="ECO:0000313" key="11">
    <source>
        <dbReference type="EMBL" id="RCV17460.1"/>
    </source>
</evidence>
<dbReference type="Gene3D" id="1.10.10.10">
    <property type="entry name" value="Winged helix-like DNA-binding domain superfamily/Winged helix DNA-binding domain"/>
    <property type="match status" value="1"/>
</dbReference>
<dbReference type="Pfam" id="PF23598">
    <property type="entry name" value="LRR_14"/>
    <property type="match status" value="1"/>
</dbReference>
<dbReference type="PRINTS" id="PR00364">
    <property type="entry name" value="DISEASERSIST"/>
</dbReference>
<evidence type="ECO:0000259" key="10">
    <source>
        <dbReference type="Pfam" id="PF23598"/>
    </source>
</evidence>
<dbReference type="SUPFAM" id="SSF52047">
    <property type="entry name" value="RNI-like"/>
    <property type="match status" value="1"/>
</dbReference>
<evidence type="ECO:0008006" key="12">
    <source>
        <dbReference type="Google" id="ProtNLM"/>
    </source>
</evidence>
<dbReference type="AlphaFoldDB" id="A0A368QJK4"/>
<dbReference type="Pfam" id="PF00931">
    <property type="entry name" value="NB-ARC"/>
    <property type="match status" value="1"/>
</dbReference>
<dbReference type="InterPro" id="IPR032675">
    <property type="entry name" value="LRR_dom_sf"/>
</dbReference>
<dbReference type="InterPro" id="IPR038005">
    <property type="entry name" value="RX-like_CC"/>
</dbReference>
<reference evidence="11" key="1">
    <citation type="journal article" date="2012" name="Nat. Biotechnol.">
        <title>Reference genome sequence of the model plant Setaria.</title>
        <authorList>
            <person name="Bennetzen J.L."/>
            <person name="Schmutz J."/>
            <person name="Wang H."/>
            <person name="Percifield R."/>
            <person name="Hawkins J."/>
            <person name="Pontaroli A.C."/>
            <person name="Estep M."/>
            <person name="Feng L."/>
            <person name="Vaughn J.N."/>
            <person name="Grimwood J."/>
            <person name="Jenkins J."/>
            <person name="Barry K."/>
            <person name="Lindquist E."/>
            <person name="Hellsten U."/>
            <person name="Deshpande S."/>
            <person name="Wang X."/>
            <person name="Wu X."/>
            <person name="Mitros T."/>
            <person name="Triplett J."/>
            <person name="Yang X."/>
            <person name="Ye C.Y."/>
            <person name="Mauro-Herrera M."/>
            <person name="Wang L."/>
            <person name="Li P."/>
            <person name="Sharma M."/>
            <person name="Sharma R."/>
            <person name="Ronald P.C."/>
            <person name="Panaud O."/>
            <person name="Kellogg E.A."/>
            <person name="Brutnell T.P."/>
            <person name="Doust A.N."/>
            <person name="Tuskan G.A."/>
            <person name="Rokhsar D."/>
            <person name="Devos K.M."/>
        </authorList>
    </citation>
    <scope>NUCLEOTIDE SEQUENCE [LARGE SCALE GENOMIC DNA]</scope>
    <source>
        <strain evidence="11">Yugu1</strain>
    </source>
</reference>
<dbReference type="InterPro" id="IPR002182">
    <property type="entry name" value="NB-ARC"/>
</dbReference>
<evidence type="ECO:0000259" key="8">
    <source>
        <dbReference type="Pfam" id="PF18052"/>
    </source>
</evidence>
<dbReference type="Gene3D" id="1.20.5.4130">
    <property type="match status" value="1"/>
</dbReference>
<reference evidence="11" key="2">
    <citation type="submission" date="2015-07" db="EMBL/GenBank/DDBJ databases">
        <authorList>
            <person name="Noorani M."/>
        </authorList>
    </citation>
    <scope>NUCLEOTIDE SEQUENCE</scope>
    <source>
        <strain evidence="11">Yugu1</strain>
    </source>
</reference>
<keyword evidence="3" id="KW-0677">Repeat</keyword>
<dbReference type="GO" id="GO:0042742">
    <property type="term" value="P:defense response to bacterium"/>
    <property type="evidence" value="ECO:0007669"/>
    <property type="project" value="UniProtKB-ARBA"/>
</dbReference>
<evidence type="ECO:0000256" key="5">
    <source>
        <dbReference type="ARBA" id="ARBA00022821"/>
    </source>
</evidence>
<dbReference type="GO" id="GO:0002758">
    <property type="term" value="P:innate immune response-activating signaling pathway"/>
    <property type="evidence" value="ECO:0007669"/>
    <property type="project" value="UniProtKB-ARBA"/>
</dbReference>
<evidence type="ECO:0000259" key="9">
    <source>
        <dbReference type="Pfam" id="PF23559"/>
    </source>
</evidence>
<evidence type="ECO:0000259" key="7">
    <source>
        <dbReference type="Pfam" id="PF00931"/>
    </source>
</evidence>
<dbReference type="FunFam" id="1.10.10.10:FF:000322">
    <property type="entry name" value="Probable disease resistance protein At1g63360"/>
    <property type="match status" value="1"/>
</dbReference>
<feature type="domain" description="Disease resistance protein winged helix" evidence="9">
    <location>
        <begin position="445"/>
        <end position="517"/>
    </location>
</feature>
<dbReference type="InterPro" id="IPR058922">
    <property type="entry name" value="WHD_DRP"/>
</dbReference>
<dbReference type="EMBL" id="CM003530">
    <property type="protein sequence ID" value="RCV17460.1"/>
    <property type="molecule type" value="Genomic_DNA"/>
</dbReference>
<dbReference type="InterPro" id="IPR055414">
    <property type="entry name" value="LRR_R13L4/SHOC2-like"/>
</dbReference>
<dbReference type="Gene3D" id="3.80.10.10">
    <property type="entry name" value="Ribonuclease Inhibitor"/>
    <property type="match status" value="1"/>
</dbReference>
<dbReference type="GO" id="GO:0009626">
    <property type="term" value="P:plant-type hypersensitive response"/>
    <property type="evidence" value="ECO:0007669"/>
    <property type="project" value="UniProtKB-ARBA"/>
</dbReference>
<keyword evidence="5" id="KW-0611">Plant defense</keyword>
<sequence>MEGAAASAATGALQPVVEKLTALLGDEHERFKPTRGEIELLAQELDAIKAFLIEKSEVEDPGEEDRLWMKDVRELSYDIEDSLDEFMLHAGDKSAKPDGFMEKIRSLLENTKSCHRIAKEIEDLKKKAIDAAERNQRYSAGDQPVASAYIASVDPRALAMFEDVTKLIGIDGPNGELIRLLEKDETGDGSAQQQTRVISIVGSGGTGKTTLAHQVYQKLEGRYNHRAFLSVSRNPDIKGILRTILYEVVRQKDFEAVIKGDYVSRVDGEDQLVTKIREYLTGKRYFILLDDIWDVQTWNSIKDIFPMTSCGSKIITTTCTNDVAQECCRSSTNGHIYNITPLSMADSTQLFYRRLFNPEEKCPSHLEEISGQILEKCAGLPLAITAISGLLSSKKKTKEKWDRVKKLIGCGLERNSSDEVMSKILSLSYFDLPLHLKACLLYLSIFPKYYTIGKQNLIRRWIGEGFIHEQNGISAAYDLGERCFNDLINRSLIQPAGRDKFFEVNSCRVHDTVFDFIVSKAIEENFVTLIGEPGVNPIAGNKVRRLSIQNDGEIPSELVLSSVRSLNVFGGNMEIPSLLEFRLLHVLAFEDCKQLKDDHLADVGNLLHLRHLRLNHANAVTKLPEATAELKHLGTLEVHGHDTLMEIPAAICQVGRLECLVTLVVTDDYAVLPDKIVDMKALRVLEGVSVYRQSINFIRRLGELTDLRKLGMIFVNSYADEEWEEKYEEIVSSIYKLTKANLDSLHIYTLNEPPELLDNLSKEHPDPLGLRELVIEGDAVSGLAAWWGLLVNLQKLLFCADESVSEEDVETLRSLPCLEYLCIHLWDAPEDPEVKAPLERAMKAHPNLPKLIWVDLD</sequence>
<dbReference type="Pfam" id="PF18052">
    <property type="entry name" value="Rx_N"/>
    <property type="match status" value="1"/>
</dbReference>
<dbReference type="InterPro" id="IPR042197">
    <property type="entry name" value="Apaf_helical"/>
</dbReference>
<comment type="similarity">
    <text evidence="1">Belongs to the disease resistance NB-LRR family.</text>
</comment>
<protein>
    <recommendedName>
        <fullName evidence="12">AAA+ ATPase domain-containing protein</fullName>
    </recommendedName>
</protein>
<feature type="domain" description="Disease resistance R13L4/SHOC-2-like LRR" evidence="10">
    <location>
        <begin position="563"/>
        <end position="825"/>
    </location>
</feature>
<keyword evidence="6" id="KW-0175">Coiled coil</keyword>
<name>A0A368QJK4_SETIT</name>
<dbReference type="Pfam" id="PF23559">
    <property type="entry name" value="WHD_DRP"/>
    <property type="match status" value="1"/>
</dbReference>
<evidence type="ECO:0000256" key="2">
    <source>
        <dbReference type="ARBA" id="ARBA00022614"/>
    </source>
</evidence>
<gene>
    <name evidence="11" type="ORF">SETIT_3G221500v2</name>
</gene>
<dbReference type="OrthoDB" id="602760at2759"/>
<dbReference type="InterPro" id="IPR027417">
    <property type="entry name" value="P-loop_NTPase"/>
</dbReference>
<dbReference type="Gene3D" id="3.40.50.300">
    <property type="entry name" value="P-loop containing nucleotide triphosphate hydrolases"/>
    <property type="match status" value="1"/>
</dbReference>
<dbReference type="PANTHER" id="PTHR23155:SF1107">
    <property type="entry name" value="OS08G0373000 PROTEIN"/>
    <property type="match status" value="1"/>
</dbReference>
<accession>A0A368QJK4</accession>
<keyword evidence="2" id="KW-0433">Leucine-rich repeat</keyword>
<dbReference type="PANTHER" id="PTHR23155">
    <property type="entry name" value="DISEASE RESISTANCE PROTEIN RP"/>
    <property type="match status" value="1"/>
</dbReference>
<dbReference type="InterPro" id="IPR044974">
    <property type="entry name" value="Disease_R_plants"/>
</dbReference>
<dbReference type="InterPro" id="IPR041118">
    <property type="entry name" value="Rx_N"/>
</dbReference>
<dbReference type="KEGG" id="sita:101768362"/>